<accession>A0A0A1T862</accession>
<dbReference type="InterPro" id="IPR024983">
    <property type="entry name" value="CHAT_dom"/>
</dbReference>
<keyword evidence="4" id="KW-1185">Reference proteome</keyword>
<proteinExistence type="predicted"/>
<feature type="compositionally biased region" description="Polar residues" evidence="1">
    <location>
        <begin position="1"/>
        <end position="20"/>
    </location>
</feature>
<dbReference type="STRING" id="1531966.A0A0A1T862"/>
<name>A0A0A1T862_9HYPO</name>
<feature type="region of interest" description="Disordered" evidence="1">
    <location>
        <begin position="1"/>
        <end position="21"/>
    </location>
</feature>
<dbReference type="Proteomes" id="UP000039046">
    <property type="component" value="Unassembled WGS sequence"/>
</dbReference>
<evidence type="ECO:0000313" key="3">
    <source>
        <dbReference type="EMBL" id="CEJ93281.1"/>
    </source>
</evidence>
<dbReference type="InterPro" id="IPR011990">
    <property type="entry name" value="TPR-like_helical_dom_sf"/>
</dbReference>
<feature type="domain" description="CHAT" evidence="2">
    <location>
        <begin position="906"/>
        <end position="1240"/>
    </location>
</feature>
<protein>
    <recommendedName>
        <fullName evidence="2">CHAT domain-containing protein</fullName>
    </recommendedName>
</protein>
<dbReference type="EMBL" id="CDHN01000005">
    <property type="protein sequence ID" value="CEJ93281.1"/>
    <property type="molecule type" value="Genomic_DNA"/>
</dbReference>
<dbReference type="Gene3D" id="1.25.40.10">
    <property type="entry name" value="Tetratricopeptide repeat domain"/>
    <property type="match status" value="1"/>
</dbReference>
<dbReference type="HOGENOM" id="CLU_001305_5_1_1"/>
<sequence length="1256" mass="140317">MYQKAGESSAQGASAPNKPSATIARFSKRSTQTFDRNSSLQPYITFTMEASKATQLVVKIWSKDQGTCNPENQRPSPYDNSHTFFAFGVVESSRSSHEQEFDEDDLIIFQKNVRAGRFVACHTNRWKISIDNREDEESEELEADADEFHDDADVVCGWVESLKDGNSIEIGIFPIAHFPGWVNYVLRMEVEVHYGGHDAAFYSNPSDFWSSNEDGDGKKIKGYARHIRMIKFADNSELGHAWASLARGQLTSLFNETGRSTNETTETVRTPKTELAKITAIAAESIPGPFKTQAQQHRLLVRTHELLVNSVEKGDNPIVLDHAISYMTCKLAESSKGDQDYNESLRDLAVAHIQRYRSKKIYSDLDTALAMSQEVLANIRSNPSDGNIKLSNLMHMTSLQLVLRYALRGNTNDLSEAMQLLEDAVPLTARDTMAYYRVVEQLADCLQFRFERTGLIDDINQAIELQRQVLRDSPDDRVLEAGFMTRLSGFLARRFTRTMDMKDIDESIQLGTQALKSYPKDAPKRSVCAKELVSHYAIRFLATQGDHLEKFGKLEQLDDLENGAQILRDLMKEMSLDDPVFEALYLDLMHISMTKFRQTKAPEDLETCIAIGRHGLQKTVGQDLNHMVHLGSLAEALSLKASCHPHPGHVADAESLREAIAHYKECLGSLNLLPIVHINFGQRYMKLCGVAESWDCVCEAGRTVISLCRGLMTRTLSRDDKQYILGHMFGIASMAAAAVLNQQNDPFEAVTFLEDGRGILASYLEGMHVDVQKLEQKHPYLAQRYVENRDLVHQITAVQEMHRPHNTAEFIVASHEKRAIRAESEQSLDAVLEEIRQQPGFENFGLRPTKLALTGLGTIVIINVSLLGGHAIIVRDDKIDALELPFLHMCMLKTYEEEFQLGSPIILEWLWDAVVSPVLEFLGFTESPAAGEGWPRVWWIPTGPLTRFSLHAAGYHLNGSSATVIDRVMSSYSPSITALIRSRDRAKPQQSRADKSAVLIAMENTPGALKPLQFAAEEAAVVESLCDTMDIKTFRPAADKQGVSNLLPNCDIFHFAGHGCTNPQDPSQSYLALQDYLDTPFSVEYLLGMSLWKNSPFLAYLSACGTGLVKDHKYFDESIHLISAFQLAGFQHVIGTLWEVEDFTCVAMAGLTYQTMNDHEMSDESVCLGLHTATRELRDEWVSQCATAGSTRATVVGDAIRNKQPEGGRLDHGKGKGVDTGECKHDRDVTLVAVKDENGDDNLPRAHWAPYVHFGI</sequence>
<dbReference type="OrthoDB" id="4961540at2759"/>
<organism evidence="3 4">
    <name type="scientific">[Torrubiella] hemipterigena</name>
    <dbReference type="NCBI Taxonomy" id="1531966"/>
    <lineage>
        <taxon>Eukaryota</taxon>
        <taxon>Fungi</taxon>
        <taxon>Dikarya</taxon>
        <taxon>Ascomycota</taxon>
        <taxon>Pezizomycotina</taxon>
        <taxon>Sordariomycetes</taxon>
        <taxon>Hypocreomycetidae</taxon>
        <taxon>Hypocreales</taxon>
        <taxon>Clavicipitaceae</taxon>
        <taxon>Clavicipitaceae incertae sedis</taxon>
        <taxon>'Torrubiella' clade</taxon>
    </lineage>
</organism>
<gene>
    <name evidence="3" type="ORF">VHEMI08880</name>
</gene>
<evidence type="ECO:0000256" key="1">
    <source>
        <dbReference type="SAM" id="MobiDB-lite"/>
    </source>
</evidence>
<dbReference type="Pfam" id="PF12770">
    <property type="entry name" value="CHAT"/>
    <property type="match status" value="1"/>
</dbReference>
<reference evidence="3 4" key="1">
    <citation type="journal article" date="2015" name="Genome Announc.">
        <title>Draft Genome Sequence and Gene Annotation of the Entomopathogenic Fungus Verticillium hemipterigenum.</title>
        <authorList>
            <person name="Horn F."/>
            <person name="Habel A."/>
            <person name="Scharf D.H."/>
            <person name="Dworschak J."/>
            <person name="Brakhage A.A."/>
            <person name="Guthke R."/>
            <person name="Hertweck C."/>
            <person name="Linde J."/>
        </authorList>
    </citation>
    <scope>NUCLEOTIDE SEQUENCE [LARGE SCALE GENOMIC DNA]</scope>
</reference>
<evidence type="ECO:0000313" key="4">
    <source>
        <dbReference type="Proteomes" id="UP000039046"/>
    </source>
</evidence>
<evidence type="ECO:0000259" key="2">
    <source>
        <dbReference type="Pfam" id="PF12770"/>
    </source>
</evidence>
<dbReference type="AlphaFoldDB" id="A0A0A1T862"/>